<gene>
    <name evidence="1" type="ORF">vBBcePLY3_00020</name>
</gene>
<keyword evidence="2" id="KW-1185">Reference proteome</keyword>
<evidence type="ECO:0000313" key="1">
    <source>
        <dbReference type="EMBL" id="USL89531.1"/>
    </source>
</evidence>
<sequence length="48" mass="5707">MLNKIGKWLCSKGKHDREITDRRINYNMLTVKTKCKRCGKEEVLKKLV</sequence>
<reference evidence="1" key="1">
    <citation type="submission" date="2022-04" db="EMBL/GenBank/DDBJ databases">
        <authorList>
            <person name="Yang M."/>
            <person name="Tan S."/>
        </authorList>
    </citation>
    <scope>NUCLEOTIDE SEQUENCE</scope>
</reference>
<accession>A0AAE9LVE4</accession>
<name>A0AAE9LVE4_9CAUD</name>
<dbReference type="EMBL" id="ON366412">
    <property type="protein sequence ID" value="USL89531.1"/>
    <property type="molecule type" value="Genomic_DNA"/>
</dbReference>
<organism evidence="1 2">
    <name type="scientific">Bacillus phage vB_BceP_LY3</name>
    <dbReference type="NCBI Taxonomy" id="2950458"/>
    <lineage>
        <taxon>Viruses</taxon>
        <taxon>Duplodnaviria</taxon>
        <taxon>Heunggongvirae</taxon>
        <taxon>Uroviricota</taxon>
        <taxon>Caudoviricetes</taxon>
        <taxon>Salasmaviridae</taxon>
        <taxon>Northropvirinae</taxon>
        <taxon>Layangcvirus</taxon>
        <taxon>Layangcvirus LY3</taxon>
    </lineage>
</organism>
<proteinExistence type="predicted"/>
<evidence type="ECO:0000313" key="2">
    <source>
        <dbReference type="Proteomes" id="UP001216218"/>
    </source>
</evidence>
<dbReference type="Proteomes" id="UP001216218">
    <property type="component" value="Segment"/>
</dbReference>
<protein>
    <submittedName>
        <fullName evidence="1">Uncharacterized protein</fullName>
    </submittedName>
</protein>